<evidence type="ECO:0000313" key="1">
    <source>
        <dbReference type="EMBL" id="HIU90969.1"/>
    </source>
</evidence>
<accession>A0A9D1SQ23</accession>
<sequence>MWYNKTKRGAEMTVAEYKAAIAEYMLQEKAVKSVEALNEIPDEEYQKMIDENRSVKEAAQGVFLVLVMKSFSKK</sequence>
<gene>
    <name evidence="1" type="ORF">IAC72_03025</name>
</gene>
<dbReference type="Proteomes" id="UP000886852">
    <property type="component" value="Unassembled WGS sequence"/>
</dbReference>
<reference evidence="1" key="1">
    <citation type="submission" date="2020-10" db="EMBL/GenBank/DDBJ databases">
        <authorList>
            <person name="Gilroy R."/>
        </authorList>
    </citation>
    <scope>NUCLEOTIDE SEQUENCE</scope>
    <source>
        <strain evidence="1">ChiHjej12B11-7776</strain>
    </source>
</reference>
<dbReference type="AlphaFoldDB" id="A0A9D1SQ23"/>
<proteinExistence type="predicted"/>
<dbReference type="EMBL" id="DVOC01000054">
    <property type="protein sequence ID" value="HIU90969.1"/>
    <property type="molecule type" value="Genomic_DNA"/>
</dbReference>
<comment type="caution">
    <text evidence="1">The sequence shown here is derived from an EMBL/GenBank/DDBJ whole genome shotgun (WGS) entry which is preliminary data.</text>
</comment>
<organism evidence="1 2">
    <name type="scientific">Candidatus Fimimonas merdipullorum</name>
    <dbReference type="NCBI Taxonomy" id="2840822"/>
    <lineage>
        <taxon>Bacteria</taxon>
        <taxon>Pseudomonadati</taxon>
        <taxon>Myxococcota</taxon>
        <taxon>Myxococcia</taxon>
        <taxon>Myxococcales</taxon>
        <taxon>Cystobacterineae</taxon>
        <taxon>Myxococcaceae</taxon>
        <taxon>Myxococcaceae incertae sedis</taxon>
        <taxon>Candidatus Fimimonas</taxon>
    </lineage>
</organism>
<protein>
    <submittedName>
        <fullName evidence="1">Uncharacterized protein</fullName>
    </submittedName>
</protein>
<evidence type="ECO:0000313" key="2">
    <source>
        <dbReference type="Proteomes" id="UP000886852"/>
    </source>
</evidence>
<name>A0A9D1SQ23_9BACT</name>
<reference evidence="1" key="2">
    <citation type="journal article" date="2021" name="PeerJ">
        <title>Extensive microbial diversity within the chicken gut microbiome revealed by metagenomics and culture.</title>
        <authorList>
            <person name="Gilroy R."/>
            <person name="Ravi A."/>
            <person name="Getino M."/>
            <person name="Pursley I."/>
            <person name="Horton D.L."/>
            <person name="Alikhan N.F."/>
            <person name="Baker D."/>
            <person name="Gharbi K."/>
            <person name="Hall N."/>
            <person name="Watson M."/>
            <person name="Adriaenssens E.M."/>
            <person name="Foster-Nyarko E."/>
            <person name="Jarju S."/>
            <person name="Secka A."/>
            <person name="Antonio M."/>
            <person name="Oren A."/>
            <person name="Chaudhuri R.R."/>
            <person name="La Ragione R."/>
            <person name="Hildebrand F."/>
            <person name="Pallen M.J."/>
        </authorList>
    </citation>
    <scope>NUCLEOTIDE SEQUENCE</scope>
    <source>
        <strain evidence="1">ChiHjej12B11-7776</strain>
    </source>
</reference>